<organism evidence="1 2">
    <name type="scientific">Prorocentrum cordatum</name>
    <dbReference type="NCBI Taxonomy" id="2364126"/>
    <lineage>
        <taxon>Eukaryota</taxon>
        <taxon>Sar</taxon>
        <taxon>Alveolata</taxon>
        <taxon>Dinophyceae</taxon>
        <taxon>Prorocentrales</taxon>
        <taxon>Prorocentraceae</taxon>
        <taxon>Prorocentrum</taxon>
    </lineage>
</organism>
<comment type="caution">
    <text evidence="1">The sequence shown here is derived from an EMBL/GenBank/DDBJ whole genome shotgun (WGS) entry which is preliminary data.</text>
</comment>
<gene>
    <name evidence="1" type="ORF">PCOR1329_LOCUS31614</name>
</gene>
<dbReference type="Proteomes" id="UP001189429">
    <property type="component" value="Unassembled WGS sequence"/>
</dbReference>
<name>A0ABN9SQJ5_9DINO</name>
<sequence>MSLLAGCGQERREAASLPGARAIARTRYVRRCRAAAEENRGELEACEWALWRPRLLWLLGEMWALLLEMARSCTDRERALDDIAGRECLSAVKSLARADGTLRRWLLRAHSVPWPTFVHFVGSVRAGAAEPCGPTMPKHAVRALAWTERAAGVGPNARLVRSAGCAPHVRGRLGM</sequence>
<reference evidence="1" key="1">
    <citation type="submission" date="2023-10" db="EMBL/GenBank/DDBJ databases">
        <authorList>
            <person name="Chen Y."/>
            <person name="Shah S."/>
            <person name="Dougan E. K."/>
            <person name="Thang M."/>
            <person name="Chan C."/>
        </authorList>
    </citation>
    <scope>NUCLEOTIDE SEQUENCE [LARGE SCALE GENOMIC DNA]</scope>
</reference>
<accession>A0ABN9SQJ5</accession>
<proteinExistence type="predicted"/>
<dbReference type="EMBL" id="CAUYUJ010012525">
    <property type="protein sequence ID" value="CAK0834129.1"/>
    <property type="molecule type" value="Genomic_DNA"/>
</dbReference>
<evidence type="ECO:0000313" key="2">
    <source>
        <dbReference type="Proteomes" id="UP001189429"/>
    </source>
</evidence>
<protein>
    <submittedName>
        <fullName evidence="1">Uncharacterized protein</fullName>
    </submittedName>
</protein>
<keyword evidence="2" id="KW-1185">Reference proteome</keyword>
<evidence type="ECO:0000313" key="1">
    <source>
        <dbReference type="EMBL" id="CAK0834129.1"/>
    </source>
</evidence>